<reference evidence="1 2" key="1">
    <citation type="journal article" date="2021" name="bioRxiv">
        <title>Unique metabolic strategies in Hadean analogues reveal hints for primordial physiology.</title>
        <authorList>
            <person name="Nobu M.K."/>
            <person name="Nakai R."/>
            <person name="Tamazawa S."/>
            <person name="Mori H."/>
            <person name="Toyoda A."/>
            <person name="Ijiri A."/>
            <person name="Suzuki S."/>
            <person name="Kurokawa K."/>
            <person name="Kamagata Y."/>
            <person name="Tamaki H."/>
        </authorList>
    </citation>
    <scope>NUCLEOTIDE SEQUENCE [LARGE SCALE GENOMIC DNA]</scope>
    <source>
        <strain evidence="1">BS525</strain>
    </source>
</reference>
<dbReference type="EMBL" id="QLTW01000132">
    <property type="protein sequence ID" value="MBT9145629.1"/>
    <property type="molecule type" value="Genomic_DNA"/>
</dbReference>
<dbReference type="AlphaFoldDB" id="A0A9E2BMB9"/>
<protein>
    <submittedName>
        <fullName evidence="1">Uncharacterized protein</fullName>
    </submittedName>
</protein>
<gene>
    <name evidence="1" type="ORF">DDT42_01503</name>
</gene>
<sequence length="118" mass="12650">MKNIINVTLHEVTFQCGESGVCYTLEPSGVVINATPIEQECAPHSCGVALVRTTFVASAAEEEKVALLERDNPGAILAGSIIAAQAFPGRVFAMVPAPGFERVPPAEKRMRDDKFTTF</sequence>
<accession>A0A9E2BMB9</accession>
<proteinExistence type="predicted"/>
<name>A0A9E2BMB9_PSYF1</name>
<comment type="caution">
    <text evidence="1">The sequence shown here is derived from an EMBL/GenBank/DDBJ whole genome shotgun (WGS) entry which is preliminary data.</text>
</comment>
<evidence type="ECO:0000313" key="2">
    <source>
        <dbReference type="Proteomes" id="UP000811545"/>
    </source>
</evidence>
<dbReference type="Proteomes" id="UP000811545">
    <property type="component" value="Unassembled WGS sequence"/>
</dbReference>
<evidence type="ECO:0000313" key="1">
    <source>
        <dbReference type="EMBL" id="MBT9145629.1"/>
    </source>
</evidence>
<organism evidence="1 2">
    <name type="scientific">Psychracetigena formicireducens</name>
    <dbReference type="NCBI Taxonomy" id="2986056"/>
    <lineage>
        <taxon>Bacteria</taxon>
        <taxon>Bacillati</taxon>
        <taxon>Candidatus Lithacetigenota</taxon>
        <taxon>Candidatus Psychracetigena</taxon>
    </lineage>
</organism>